<dbReference type="WBParaSite" id="PS1159_v2.g21558.t1">
    <property type="protein sequence ID" value="PS1159_v2.g21558.t1"/>
    <property type="gene ID" value="PS1159_v2.g21558"/>
</dbReference>
<sequence length="364" mass="41036">MTMNDRNGSVSARQSIPGGVEYNQISRRIIALTYPTNGSDSGYRHSIKEISEKLRRNYSDKYKVFNVSQKRSDLGRANTGSVVELGWPDQLAPPLDRLCSICKQIENWLNISPENLVVIHCKGWRSRAAIVIAAYMHYTNICAGDESVEDRFGMKIFSEKFLGVDGQPSHKRYVRYFANLLSGTTKVNPAPIFLTNISLKKINGKGIVLKIYERMKPVYSSQPISIKSNAEIEIDNGLSLRGDVLVKCFEKRSGSDRSLVFQCQFNTCALDLETQRPILHFYREELDLITSDRSLDSQAAIEFSFVFEPPKEKKLAKSSKRSLSLSSSIGIRGGSSGEQREGEFSRADSYENFDRPEDVFSSHL</sequence>
<dbReference type="Proteomes" id="UP000887580">
    <property type="component" value="Unplaced"/>
</dbReference>
<evidence type="ECO:0000313" key="2">
    <source>
        <dbReference type="WBParaSite" id="PS1159_v2.g21558.t1"/>
    </source>
</evidence>
<evidence type="ECO:0000313" key="1">
    <source>
        <dbReference type="Proteomes" id="UP000887580"/>
    </source>
</evidence>
<protein>
    <submittedName>
        <fullName evidence="2">Uncharacterized protein</fullName>
    </submittedName>
</protein>
<proteinExistence type="predicted"/>
<organism evidence="1 2">
    <name type="scientific">Panagrolaimus sp. PS1159</name>
    <dbReference type="NCBI Taxonomy" id="55785"/>
    <lineage>
        <taxon>Eukaryota</taxon>
        <taxon>Metazoa</taxon>
        <taxon>Ecdysozoa</taxon>
        <taxon>Nematoda</taxon>
        <taxon>Chromadorea</taxon>
        <taxon>Rhabditida</taxon>
        <taxon>Tylenchina</taxon>
        <taxon>Panagrolaimomorpha</taxon>
        <taxon>Panagrolaimoidea</taxon>
        <taxon>Panagrolaimidae</taxon>
        <taxon>Panagrolaimus</taxon>
    </lineage>
</organism>
<reference evidence="2" key="1">
    <citation type="submission" date="2022-11" db="UniProtKB">
        <authorList>
            <consortium name="WormBaseParasite"/>
        </authorList>
    </citation>
    <scope>IDENTIFICATION</scope>
</reference>
<accession>A0AC35FW72</accession>
<name>A0AC35FW72_9BILA</name>